<comment type="caution">
    <text evidence="1">The sequence shown here is derived from an EMBL/GenBank/DDBJ whole genome shotgun (WGS) entry which is preliminary data.</text>
</comment>
<dbReference type="Proteomes" id="UP000824533">
    <property type="component" value="Linkage Group LG10"/>
</dbReference>
<name>A0ACC1D3F4_9NEOP</name>
<reference evidence="1 2" key="1">
    <citation type="journal article" date="2021" name="Front. Genet.">
        <title>Chromosome-Level Genome Assembly Reveals Significant Gene Expansion in the Toll and IMD Signaling Pathways of Dendrolimus kikuchii.</title>
        <authorList>
            <person name="Zhou J."/>
            <person name="Wu P."/>
            <person name="Xiong Z."/>
            <person name="Liu N."/>
            <person name="Zhao N."/>
            <person name="Ji M."/>
            <person name="Qiu Y."/>
            <person name="Yang B."/>
        </authorList>
    </citation>
    <scope>NUCLEOTIDE SEQUENCE [LARGE SCALE GENOMIC DNA]</scope>
    <source>
        <strain evidence="1">Ann1</strain>
    </source>
</reference>
<proteinExistence type="predicted"/>
<evidence type="ECO:0000313" key="2">
    <source>
        <dbReference type="Proteomes" id="UP000824533"/>
    </source>
</evidence>
<accession>A0ACC1D3F4</accession>
<gene>
    <name evidence="1" type="ORF">K1T71_006251</name>
</gene>
<sequence>MKERNFKPSGRNDFIDIMLELKQKGNLVGESIEQKNADGSPQIVDVELTNLLITAQIFMFFGAGFETSSTAASYALHQLAYNPEYQDIVRSEIDQVLAKHSNKITYDAIVEMKCLKMVFYESLRMYPSVGFLYRTCTVPKYTFPEINLTINEGVKIMIPVQAIQRDEKYFDNPNMFNPERFKSGLGEQKQKFVFLPFGEGPRACVASKLGLMQSLAGLAAVLQKFTVEPAACSVKYPKSEPTGSVTERFADGLPLKIRKRVI</sequence>
<evidence type="ECO:0000313" key="1">
    <source>
        <dbReference type="EMBL" id="KAJ0178428.1"/>
    </source>
</evidence>
<organism evidence="1 2">
    <name type="scientific">Dendrolimus kikuchii</name>
    <dbReference type="NCBI Taxonomy" id="765133"/>
    <lineage>
        <taxon>Eukaryota</taxon>
        <taxon>Metazoa</taxon>
        <taxon>Ecdysozoa</taxon>
        <taxon>Arthropoda</taxon>
        <taxon>Hexapoda</taxon>
        <taxon>Insecta</taxon>
        <taxon>Pterygota</taxon>
        <taxon>Neoptera</taxon>
        <taxon>Endopterygota</taxon>
        <taxon>Lepidoptera</taxon>
        <taxon>Glossata</taxon>
        <taxon>Ditrysia</taxon>
        <taxon>Bombycoidea</taxon>
        <taxon>Lasiocampidae</taxon>
        <taxon>Dendrolimus</taxon>
    </lineage>
</organism>
<protein>
    <submittedName>
        <fullName evidence="1">Uncharacterized protein</fullName>
    </submittedName>
</protein>
<dbReference type="EMBL" id="CM034396">
    <property type="protein sequence ID" value="KAJ0178428.1"/>
    <property type="molecule type" value="Genomic_DNA"/>
</dbReference>
<keyword evidence="2" id="KW-1185">Reference proteome</keyword>